<reference evidence="1 2" key="1">
    <citation type="journal article" date="2014" name="Genome Announc.">
        <title>Comparative Genome Analysis of Two Isolates of the Fish Pathogen Piscirickettsia salmonis from Different Hosts Reveals Major Differences in Virulence-Associated Secretion Systems.</title>
        <authorList>
            <person name="Bohle H."/>
            <person name="Henriquez P."/>
            <person name="Grothusen H."/>
            <person name="Navas E."/>
            <person name="Sandoval A."/>
            <person name="Bustamante F."/>
            <person name="Bustos P."/>
            <person name="Mancilla M."/>
        </authorList>
    </citation>
    <scope>NUCLEOTIDE SEQUENCE [LARGE SCALE GENOMIC DNA]</scope>
    <source>
        <strain evidence="2">B1-32597</strain>
    </source>
</reference>
<protein>
    <submittedName>
        <fullName evidence="1">ATPases involved in DNA repair</fullName>
    </submittedName>
</protein>
<accession>A0AAC8VLQ1</accession>
<gene>
    <name evidence="1" type="ORF">KU39_3p209</name>
</gene>
<organism evidence="1 2">
    <name type="scientific">Piscirickettsia salmonis</name>
    <dbReference type="NCBI Taxonomy" id="1238"/>
    <lineage>
        <taxon>Bacteria</taxon>
        <taxon>Pseudomonadati</taxon>
        <taxon>Pseudomonadota</taxon>
        <taxon>Gammaproteobacteria</taxon>
        <taxon>Thiotrichales</taxon>
        <taxon>Piscirickettsiaceae</taxon>
        <taxon>Piscirickettsia</taxon>
    </lineage>
</organism>
<name>A0AAC8VLQ1_PISSA</name>
<dbReference type="Proteomes" id="UP000029558">
    <property type="component" value="Plasmid pPSB1-3"/>
</dbReference>
<evidence type="ECO:0000313" key="1">
    <source>
        <dbReference type="EMBL" id="ALB24671.1"/>
    </source>
</evidence>
<geneLocation type="plasmid" evidence="1 2">
    <name>pPSB1-3</name>
</geneLocation>
<evidence type="ECO:0000313" key="2">
    <source>
        <dbReference type="Proteomes" id="UP000029558"/>
    </source>
</evidence>
<proteinExistence type="predicted"/>
<sequence>MDQPEDHLDNEYIAGTLIKSLTERANKAQTIVSSHNANIPVLGQANRVVSLESNGKKGFVKYAGSIEDDAIRDMIESIMEGGKEAFATRADFYAAG</sequence>
<dbReference type="EMBL" id="CP012511">
    <property type="protein sequence ID" value="ALB24671.1"/>
    <property type="molecule type" value="Genomic_DNA"/>
</dbReference>
<dbReference type="AlphaFoldDB" id="A0AAC8VLQ1"/>
<keyword evidence="1" id="KW-0614">Plasmid</keyword>